<keyword evidence="5 9" id="KW-0520">NAD</keyword>
<dbReference type="PROSITE" id="PS00957">
    <property type="entry name" value="NAD_G3PDH"/>
    <property type="match status" value="1"/>
</dbReference>
<name>A0A0K2TVF6_LEPSM</name>
<evidence type="ECO:0000256" key="6">
    <source>
        <dbReference type="ARBA" id="ARBA00048683"/>
    </source>
</evidence>
<dbReference type="GO" id="GO:0005829">
    <property type="term" value="C:cytosol"/>
    <property type="evidence" value="ECO:0007669"/>
    <property type="project" value="TreeGrafter"/>
</dbReference>
<comment type="similarity">
    <text evidence="3 10">Belongs to the NAD-dependent glycerol-3-phosphate dehydrogenase family.</text>
</comment>
<feature type="non-terminal residue" evidence="14">
    <location>
        <position position="1"/>
    </location>
</feature>
<feature type="binding site" evidence="9">
    <location>
        <position position="335"/>
    </location>
    <ligand>
        <name>NAD(+)</name>
        <dbReference type="ChEBI" id="CHEBI:57540"/>
    </ligand>
</feature>
<dbReference type="Pfam" id="PF07479">
    <property type="entry name" value="NAD_Gly3P_dh_C"/>
    <property type="match status" value="1"/>
</dbReference>
<organism evidence="14">
    <name type="scientific">Lepeophtheirus salmonis</name>
    <name type="common">Salmon louse</name>
    <name type="synonym">Caligus salmonis</name>
    <dbReference type="NCBI Taxonomy" id="72036"/>
    <lineage>
        <taxon>Eukaryota</taxon>
        <taxon>Metazoa</taxon>
        <taxon>Ecdysozoa</taxon>
        <taxon>Arthropoda</taxon>
        <taxon>Crustacea</taxon>
        <taxon>Multicrustacea</taxon>
        <taxon>Hexanauplia</taxon>
        <taxon>Copepoda</taxon>
        <taxon>Siphonostomatoida</taxon>
        <taxon>Caligidae</taxon>
        <taxon>Lepeophtheirus</taxon>
    </lineage>
</organism>
<dbReference type="Gene3D" id="3.40.50.720">
    <property type="entry name" value="NAD(P)-binding Rossmann-like Domain"/>
    <property type="match status" value="1"/>
</dbReference>
<dbReference type="FunFam" id="3.40.50.720:FF:000672">
    <property type="entry name" value="Glycerol-3-phosphate dehydrogenase [NAD(+)]"/>
    <property type="match status" value="1"/>
</dbReference>
<dbReference type="GO" id="GO:0005975">
    <property type="term" value="P:carbohydrate metabolic process"/>
    <property type="evidence" value="ECO:0007669"/>
    <property type="project" value="InterPro"/>
</dbReference>
<comment type="pathway">
    <text evidence="2">Phospholipid metabolism; alpha-glycerophosphate cycle.</text>
</comment>
<evidence type="ECO:0000256" key="5">
    <source>
        <dbReference type="ARBA" id="ARBA00023027"/>
    </source>
</evidence>
<accession>A0A0K2TVF6</accession>
<comment type="catalytic activity">
    <reaction evidence="6 11">
        <text>sn-glycerol 3-phosphate + NAD(+) = dihydroxyacetone phosphate + NADH + H(+)</text>
        <dbReference type="Rhea" id="RHEA:11092"/>
        <dbReference type="ChEBI" id="CHEBI:15378"/>
        <dbReference type="ChEBI" id="CHEBI:57540"/>
        <dbReference type="ChEBI" id="CHEBI:57597"/>
        <dbReference type="ChEBI" id="CHEBI:57642"/>
        <dbReference type="ChEBI" id="CHEBI:57945"/>
        <dbReference type="EC" id="1.1.1.8"/>
    </reaction>
</comment>
<protein>
    <recommendedName>
        <fullName evidence="11">Glycerol-3-phosphate dehydrogenase [NAD(+)]</fullName>
        <ecNumber evidence="11">1.1.1.8</ecNumber>
    </recommendedName>
</protein>
<dbReference type="GO" id="GO:0051287">
    <property type="term" value="F:NAD binding"/>
    <property type="evidence" value="ECO:0007669"/>
    <property type="project" value="UniProtKB-UniRule"/>
</dbReference>
<dbReference type="OrthoDB" id="10263760at2759"/>
<dbReference type="GO" id="GO:0141152">
    <property type="term" value="F:glycerol-3-phosphate dehydrogenase (NAD+) activity"/>
    <property type="evidence" value="ECO:0007669"/>
    <property type="project" value="UniProtKB-UniRule"/>
</dbReference>
<evidence type="ECO:0000259" key="13">
    <source>
        <dbReference type="Pfam" id="PF07479"/>
    </source>
</evidence>
<dbReference type="PRINTS" id="PR00077">
    <property type="entry name" value="GPDHDRGNASE"/>
</dbReference>
<dbReference type="SUPFAM" id="SSF51735">
    <property type="entry name" value="NAD(P)-binding Rossmann-fold domains"/>
    <property type="match status" value="1"/>
</dbReference>
<dbReference type="Pfam" id="PF01210">
    <property type="entry name" value="NAD_Gly3P_dh_N"/>
    <property type="match status" value="1"/>
</dbReference>
<evidence type="ECO:0000256" key="1">
    <source>
        <dbReference type="ARBA" id="ARBA00005189"/>
    </source>
</evidence>
<feature type="domain" description="Glycerol-3-phosphate dehydrogenase NAD-dependent N-terminal" evidence="12">
    <location>
        <begin position="39"/>
        <end position="208"/>
    </location>
</feature>
<feature type="binding site" evidence="8">
    <location>
        <begin position="308"/>
        <end position="309"/>
    </location>
    <ligand>
        <name>substrate</name>
    </ligand>
</feature>
<proteinExistence type="inferred from homology"/>
<dbReference type="InterPro" id="IPR017751">
    <property type="entry name" value="G3P_DH_NAD-dep_euk"/>
</dbReference>
<evidence type="ECO:0000259" key="12">
    <source>
        <dbReference type="Pfam" id="PF01210"/>
    </source>
</evidence>
<comment type="pathway">
    <text evidence="1">Lipid metabolism.</text>
</comment>
<dbReference type="GO" id="GO:0046168">
    <property type="term" value="P:glycerol-3-phosphate catabolic process"/>
    <property type="evidence" value="ECO:0007669"/>
    <property type="project" value="UniProtKB-UniRule"/>
</dbReference>
<evidence type="ECO:0000256" key="7">
    <source>
        <dbReference type="PIRSR" id="PIRSR000114-1"/>
    </source>
</evidence>
<evidence type="ECO:0000256" key="11">
    <source>
        <dbReference type="RuleBase" id="RU361243"/>
    </source>
</evidence>
<dbReference type="EMBL" id="HACA01012672">
    <property type="protein sequence ID" value="CDW30033.1"/>
    <property type="molecule type" value="Transcribed_RNA"/>
</dbReference>
<feature type="binding site" evidence="9">
    <location>
        <begin position="44"/>
        <end position="49"/>
    </location>
    <ligand>
        <name>NAD(+)</name>
        <dbReference type="ChEBI" id="CHEBI:57540"/>
    </ligand>
</feature>
<dbReference type="PANTHER" id="PTHR11728:SF8">
    <property type="entry name" value="GLYCEROL-3-PHOSPHATE DEHYDROGENASE [NAD(+)]-RELATED"/>
    <property type="match status" value="1"/>
</dbReference>
<dbReference type="InterPro" id="IPR006109">
    <property type="entry name" value="G3P_DH_NAD-dep_C"/>
</dbReference>
<evidence type="ECO:0000256" key="8">
    <source>
        <dbReference type="PIRSR" id="PIRSR000114-2"/>
    </source>
</evidence>
<evidence type="ECO:0000256" key="2">
    <source>
        <dbReference type="ARBA" id="ARBA00005192"/>
    </source>
</evidence>
<dbReference type="InterPro" id="IPR036291">
    <property type="entry name" value="NAD(P)-bd_dom_sf"/>
</dbReference>
<feature type="binding site" evidence="9">
    <location>
        <position position="132"/>
    </location>
    <ligand>
        <name>NAD(+)</name>
        <dbReference type="ChEBI" id="CHEBI:57540"/>
    </ligand>
</feature>
<feature type="binding site" evidence="9">
    <location>
        <position position="189"/>
    </location>
    <ligand>
        <name>NAD(+)</name>
        <dbReference type="ChEBI" id="CHEBI:57540"/>
    </ligand>
</feature>
<dbReference type="GO" id="GO:0006650">
    <property type="term" value="P:glycerophospholipid metabolic process"/>
    <property type="evidence" value="ECO:0007669"/>
    <property type="project" value="UniProtKB-UniPathway"/>
</dbReference>
<reference evidence="14" key="1">
    <citation type="submission" date="2014-05" db="EMBL/GenBank/DDBJ databases">
        <authorList>
            <person name="Chronopoulou M."/>
        </authorList>
    </citation>
    <scope>NUCLEOTIDE SEQUENCE</scope>
    <source>
        <tissue evidence="14">Whole organism</tissue>
    </source>
</reference>
<keyword evidence="4 10" id="KW-0560">Oxidoreductase</keyword>
<evidence type="ECO:0000256" key="10">
    <source>
        <dbReference type="RuleBase" id="RU000437"/>
    </source>
</evidence>
<dbReference type="InterPro" id="IPR006168">
    <property type="entry name" value="G3P_DH_NAD-dep"/>
</dbReference>
<dbReference type="PANTHER" id="PTHR11728">
    <property type="entry name" value="GLYCEROL-3-PHOSPHATE DEHYDROGENASE"/>
    <property type="match status" value="1"/>
</dbReference>
<dbReference type="UniPathway" id="UPA00086"/>
<feature type="domain" description="Glycerol-3-phosphate dehydrogenase NAD-dependent C-terminal" evidence="13">
    <location>
        <begin position="231"/>
        <end position="377"/>
    </location>
</feature>
<dbReference type="AlphaFoldDB" id="A0A0K2TVF6"/>
<evidence type="ECO:0000256" key="3">
    <source>
        <dbReference type="ARBA" id="ARBA00011009"/>
    </source>
</evidence>
<sequence length="395" mass="43510">TKVIKMLGAGSRLPALLQKSIIHKTFYYRTIGMSKMAKKICIVGSGNWGSAIARIVGANVKANPNLFHPDVKMWVMEEIIHGEKLTHIINTKHENVRYLPGKKIPDNVIAVPDIVDAAQDADYLIIVVPHQFISSSCLPLKGKLKPGVKGISLVKGFCLNPDGGIKLISKIVNELLDIPMSVLMGANIANEVASEMFCETTIGCSDSDEKSKMFLKKLFCTPNFRVTVVDDTTTVELCGALKNIVACGAGFVDGLQLGDNTKAAVIRLGLMEMIRFTEIFFSNKNSSMSTFLESCGIADLITTCYGGRNRRVSEAFVKTNKPLIELEKEMLGGQKLQGPETAAEVNFMLKQKDMEDKFPLFTSVHQICTGKKLVLQFIDDLRNHPEHMIHADVHL</sequence>
<dbReference type="FunFam" id="1.10.1040.10:FF:000004">
    <property type="entry name" value="Glycerol-3-phosphate dehydrogenase [NAD(+)]"/>
    <property type="match status" value="1"/>
</dbReference>
<dbReference type="SUPFAM" id="SSF48179">
    <property type="entry name" value="6-phosphogluconate dehydrogenase C-terminal domain-like"/>
    <property type="match status" value="1"/>
</dbReference>
<dbReference type="NCBIfam" id="TIGR03376">
    <property type="entry name" value="glycerol3P_DH"/>
    <property type="match status" value="1"/>
</dbReference>
<evidence type="ECO:0000256" key="9">
    <source>
        <dbReference type="PIRSR" id="PIRSR000114-3"/>
    </source>
</evidence>
<dbReference type="InterPro" id="IPR011128">
    <property type="entry name" value="G3P_DH_NAD-dep_N"/>
</dbReference>
<feature type="binding site" evidence="9">
    <location>
        <position position="308"/>
    </location>
    <ligand>
        <name>NAD(+)</name>
        <dbReference type="ChEBI" id="CHEBI:57540"/>
    </ligand>
</feature>
<dbReference type="EC" id="1.1.1.8" evidence="11"/>
<evidence type="ECO:0000256" key="4">
    <source>
        <dbReference type="ARBA" id="ARBA00023002"/>
    </source>
</evidence>
<dbReference type="GO" id="GO:0042803">
    <property type="term" value="F:protein homodimerization activity"/>
    <property type="evidence" value="ECO:0007669"/>
    <property type="project" value="InterPro"/>
</dbReference>
<feature type="binding site" evidence="8">
    <location>
        <position position="155"/>
    </location>
    <ligand>
        <name>substrate</name>
    </ligand>
</feature>
<dbReference type="InterPro" id="IPR013328">
    <property type="entry name" value="6PGD_dom2"/>
</dbReference>
<feature type="binding site" evidence="9">
    <location>
        <position position="337"/>
    </location>
    <ligand>
        <name>NAD(+)</name>
        <dbReference type="ChEBI" id="CHEBI:57540"/>
    </ligand>
</feature>
<dbReference type="Gene3D" id="1.10.1040.10">
    <property type="entry name" value="N-(1-d-carboxylethyl)-l-norvaline Dehydrogenase, domain 2"/>
    <property type="match status" value="1"/>
</dbReference>
<dbReference type="PIRSF" id="PIRSF000114">
    <property type="entry name" value="Glycerol-3-P_dh"/>
    <property type="match status" value="1"/>
</dbReference>
<dbReference type="InterPro" id="IPR008927">
    <property type="entry name" value="6-PGluconate_DH-like_C_sf"/>
</dbReference>
<feature type="active site" description="Proton acceptor" evidence="7">
    <location>
        <position position="242"/>
    </location>
</feature>
<evidence type="ECO:0000313" key="14">
    <source>
        <dbReference type="EMBL" id="CDW30033.1"/>
    </source>
</evidence>